<comment type="caution">
    <text evidence="9">Lacks conserved residue(s) required for the propagation of feature annotation.</text>
</comment>
<organism evidence="12">
    <name type="scientific">Timema californicum</name>
    <name type="common">California timema</name>
    <name type="synonym">Walking stick</name>
    <dbReference type="NCBI Taxonomy" id="61474"/>
    <lineage>
        <taxon>Eukaryota</taxon>
        <taxon>Metazoa</taxon>
        <taxon>Ecdysozoa</taxon>
        <taxon>Arthropoda</taxon>
        <taxon>Hexapoda</taxon>
        <taxon>Insecta</taxon>
        <taxon>Pterygota</taxon>
        <taxon>Neoptera</taxon>
        <taxon>Polyneoptera</taxon>
        <taxon>Phasmatodea</taxon>
        <taxon>Timematodea</taxon>
        <taxon>Timematoidea</taxon>
        <taxon>Timematidae</taxon>
        <taxon>Timema</taxon>
    </lineage>
</organism>
<dbReference type="PANTHER" id="PTHR11309">
    <property type="entry name" value="FRIZZLED"/>
    <property type="match status" value="1"/>
</dbReference>
<evidence type="ECO:0000256" key="3">
    <source>
        <dbReference type="ARBA" id="ARBA00022473"/>
    </source>
</evidence>
<dbReference type="PANTHER" id="PTHR11309:SF148">
    <property type="entry name" value="SECRETED FRIZZLED-RELATED PROTEIN 1"/>
    <property type="match status" value="1"/>
</dbReference>
<feature type="disulfide bond" evidence="9">
    <location>
        <begin position="294"/>
        <end position="340"/>
    </location>
</feature>
<evidence type="ECO:0000256" key="6">
    <source>
        <dbReference type="ARBA" id="ARBA00022729"/>
    </source>
</evidence>
<comment type="subcellular location">
    <subcellularLocation>
        <location evidence="1">Secreted</location>
    </subcellularLocation>
</comment>
<dbReference type="InterPro" id="IPR015526">
    <property type="entry name" value="Frizzled/SFRP"/>
</dbReference>
<evidence type="ECO:0000256" key="4">
    <source>
        <dbReference type="ARBA" id="ARBA00022525"/>
    </source>
</evidence>
<name>A0A7R9IY35_TIMCA</name>
<dbReference type="Gene3D" id="1.10.2000.10">
    <property type="entry name" value="Frizzled cysteine-rich domain"/>
    <property type="match status" value="1"/>
</dbReference>
<evidence type="ECO:0000259" key="11">
    <source>
        <dbReference type="PROSITE" id="PS50038"/>
    </source>
</evidence>
<dbReference type="GO" id="GO:0005615">
    <property type="term" value="C:extracellular space"/>
    <property type="evidence" value="ECO:0007669"/>
    <property type="project" value="TreeGrafter"/>
</dbReference>
<evidence type="ECO:0000256" key="9">
    <source>
        <dbReference type="PROSITE-ProRule" id="PRU00090"/>
    </source>
</evidence>
<evidence type="ECO:0000256" key="8">
    <source>
        <dbReference type="ARBA" id="ARBA00023157"/>
    </source>
</evidence>
<evidence type="ECO:0000256" key="1">
    <source>
        <dbReference type="ARBA" id="ARBA00004613"/>
    </source>
</evidence>
<dbReference type="GO" id="GO:0035567">
    <property type="term" value="P:non-canonical Wnt signaling pathway"/>
    <property type="evidence" value="ECO:0007669"/>
    <property type="project" value="TreeGrafter"/>
</dbReference>
<keyword evidence="6" id="KW-0732">Signal</keyword>
<evidence type="ECO:0000313" key="12">
    <source>
        <dbReference type="EMBL" id="CAD7569100.1"/>
    </source>
</evidence>
<evidence type="ECO:0000256" key="2">
    <source>
        <dbReference type="ARBA" id="ARBA00010054"/>
    </source>
</evidence>
<sequence length="435" mass="48297">MIASHEATRKQHAHNATRLIFPVMSFHSGRKQCARAGMFVDKTSHTQTEKRGTFVNEETLTDRKPRRPSSAPHLSLSSFHYWYPKGAILSWAADGLEFLVPFHFASRAPLNSTYAVFTGAKLNLPFLHQESSPARTVLLLVSIPILTWLQLLSEKPPPVHPTEIRTSISPSSPVDQLNTTNALANYATEAVERQRAVPVSRGRTAACTKQPASQIELFSIQGNLLEYLKPAPERETQSAVRCTPAMTRRWLAALLAVIATCGARAHFSDWGGLVGGGRPSQPTCVDIPRNMSLCHGIGYHEMRLPNLLEHDTMAEVLQQAGSWVPLLNVRCHPDTQLFVCSLFSPVCLDRPIYPCRSLCDHVRRGCEGRMKTYGFPWPDMFRCDKFPLDNDMCIPSQSAATTGEYSHARQPASHPTRSTCLLSMSSILEEAGTQL</sequence>
<dbReference type="GO" id="GO:0060070">
    <property type="term" value="P:canonical Wnt signaling pathway"/>
    <property type="evidence" value="ECO:0007669"/>
    <property type="project" value="TreeGrafter"/>
</dbReference>
<dbReference type="InterPro" id="IPR020067">
    <property type="entry name" value="Frizzled_dom"/>
</dbReference>
<dbReference type="FunFam" id="1.10.2000.10:FF:000001">
    <property type="entry name" value="secreted frizzled-related protein 2"/>
    <property type="match status" value="1"/>
</dbReference>
<dbReference type="SMART" id="SM00063">
    <property type="entry name" value="FRI"/>
    <property type="match status" value="1"/>
</dbReference>
<dbReference type="SUPFAM" id="SSF63501">
    <property type="entry name" value="Frizzled cysteine-rich domain"/>
    <property type="match status" value="1"/>
</dbReference>
<keyword evidence="3" id="KW-0217">Developmental protein</keyword>
<protein>
    <submittedName>
        <fullName evidence="12">(California timema) hypothetical protein</fullName>
    </submittedName>
</protein>
<evidence type="ECO:0000256" key="5">
    <source>
        <dbReference type="ARBA" id="ARBA00022687"/>
    </source>
</evidence>
<feature type="disulfide bond" evidence="9">
    <location>
        <begin position="359"/>
        <end position="383"/>
    </location>
</feature>
<feature type="region of interest" description="Disordered" evidence="10">
    <location>
        <begin position="50"/>
        <end position="72"/>
    </location>
</feature>
<evidence type="ECO:0000256" key="10">
    <source>
        <dbReference type="SAM" id="MobiDB-lite"/>
    </source>
</evidence>
<dbReference type="AlphaFoldDB" id="A0A7R9IY35"/>
<feature type="domain" description="FZ" evidence="11">
    <location>
        <begin position="279"/>
        <end position="396"/>
    </location>
</feature>
<keyword evidence="8 9" id="KW-1015">Disulfide bond</keyword>
<dbReference type="GO" id="GO:0030154">
    <property type="term" value="P:cell differentiation"/>
    <property type="evidence" value="ECO:0007669"/>
    <property type="project" value="UniProtKB-KW"/>
</dbReference>
<gene>
    <name evidence="12" type="ORF">TCMB3V08_LOCUS1850</name>
</gene>
<accession>A0A7R9IY35</accession>
<dbReference type="EMBL" id="OE179538">
    <property type="protein sequence ID" value="CAD7569100.1"/>
    <property type="molecule type" value="Genomic_DNA"/>
</dbReference>
<dbReference type="GO" id="GO:0017147">
    <property type="term" value="F:Wnt-protein binding"/>
    <property type="evidence" value="ECO:0007669"/>
    <property type="project" value="TreeGrafter"/>
</dbReference>
<evidence type="ECO:0000256" key="7">
    <source>
        <dbReference type="ARBA" id="ARBA00022782"/>
    </source>
</evidence>
<dbReference type="PROSITE" id="PS50038">
    <property type="entry name" value="FZ"/>
    <property type="match status" value="1"/>
</dbReference>
<keyword evidence="5" id="KW-0879">Wnt signaling pathway</keyword>
<proteinExistence type="inferred from homology"/>
<dbReference type="InterPro" id="IPR036790">
    <property type="entry name" value="Frizzled_dom_sf"/>
</dbReference>
<keyword evidence="7" id="KW-0221">Differentiation</keyword>
<dbReference type="Pfam" id="PF01392">
    <property type="entry name" value="Fz"/>
    <property type="match status" value="1"/>
</dbReference>
<keyword evidence="4" id="KW-0964">Secreted</keyword>
<comment type="similarity">
    <text evidence="2">Belongs to the secreted frizzled-related protein (sFRP) family.</text>
</comment>
<reference evidence="12" key="1">
    <citation type="submission" date="2020-11" db="EMBL/GenBank/DDBJ databases">
        <authorList>
            <person name="Tran Van P."/>
        </authorList>
    </citation>
    <scope>NUCLEOTIDE SEQUENCE</scope>
</reference>